<comment type="caution">
    <text evidence="5">The sequence shown here is derived from an EMBL/GenBank/DDBJ whole genome shotgun (WGS) entry which is preliminary data.</text>
</comment>
<feature type="binding site" evidence="3">
    <location>
        <position position="110"/>
    </location>
    <ligand>
        <name>Mn(2+)</name>
        <dbReference type="ChEBI" id="CHEBI:29035"/>
        <label>2</label>
    </ligand>
</feature>
<dbReference type="PIRSF" id="PIRSF005962">
    <property type="entry name" value="Pept_M20D_amidohydro"/>
    <property type="match status" value="1"/>
</dbReference>
<feature type="binding site" evidence="3">
    <location>
        <position position="175"/>
    </location>
    <ligand>
        <name>Mn(2+)</name>
        <dbReference type="ChEBI" id="CHEBI:29035"/>
        <label>2</label>
    </ligand>
</feature>
<dbReference type="InterPro" id="IPR036264">
    <property type="entry name" value="Bact_exopeptidase_dim_dom"/>
</dbReference>
<proteinExistence type="inferred from homology"/>
<dbReference type="InterPro" id="IPR011650">
    <property type="entry name" value="Peptidase_M20_dimer"/>
</dbReference>
<dbReference type="FunFam" id="3.30.70.360:FF:000001">
    <property type="entry name" value="N-acetyldiaminopimelate deacetylase"/>
    <property type="match status" value="1"/>
</dbReference>
<keyword evidence="3" id="KW-0464">Manganese</keyword>
<name>A0A0V0QTQ5_PSEPJ</name>
<comment type="similarity">
    <text evidence="1">Belongs to the peptidase M20 family.</text>
</comment>
<dbReference type="SUPFAM" id="SSF53187">
    <property type="entry name" value="Zn-dependent exopeptidases"/>
    <property type="match status" value="1"/>
</dbReference>
<gene>
    <name evidence="5" type="ORF">PPERSA_12727</name>
</gene>
<feature type="binding site" evidence="3">
    <location>
        <position position="112"/>
    </location>
    <ligand>
        <name>Mn(2+)</name>
        <dbReference type="ChEBI" id="CHEBI:29035"/>
        <label>2</label>
    </ligand>
</feature>
<dbReference type="Gene3D" id="3.30.70.360">
    <property type="match status" value="1"/>
</dbReference>
<dbReference type="InParanoid" id="A0A0V0QTQ5"/>
<protein>
    <submittedName>
        <fullName evidence="5">Peptidase M20, dimerization domain</fullName>
    </submittedName>
</protein>
<keyword evidence="6" id="KW-1185">Reference proteome</keyword>
<sequence>MESQQQVNIRPEVKEIEEQIIQYRRQIHQYPETAYEEIQTGKFIVEQLQKHTKNLQIIQNVGKTGVVAILKGNIESDRCILFRADIDALNLEEDTNLPFKSKIKGKHHACGHDGHTAMLLGAAIIADKWVDKIKGTIKFCFQPAEEGGAGAKAMINDEKYPVLQNPEVQKCYAIHLTNGNYPPFIGIAKGPATASSDRITIDIIGKGSHAMLPDQGIDAMMIGCQLVQSLYTITSRNIDPTHPFTLSIGKIEGGTSANIVSAKCHIEGTTRALHPEDREIAKNRIQQIIDGFKISYQCEIKYNYKKGYDITMNDIETADHFIKSASKIKKVETQQFGMAGEDFSYFTLQKPCAYFTIGSALPGNIQNNGKTVFCGHHSPTFDFDEKCLAIGCSVWVQLIEDKMINFEDI</sequence>
<feature type="domain" description="Peptidase M20 dimerisation" evidence="4">
    <location>
        <begin position="198"/>
        <end position="290"/>
    </location>
</feature>
<feature type="binding site" evidence="3">
    <location>
        <position position="377"/>
    </location>
    <ligand>
        <name>Mn(2+)</name>
        <dbReference type="ChEBI" id="CHEBI:29035"/>
        <label>2</label>
    </ligand>
</feature>
<dbReference type="OrthoDB" id="6119954at2759"/>
<dbReference type="OMA" id="ITSACDR"/>
<dbReference type="AlphaFoldDB" id="A0A0V0QTQ5"/>
<evidence type="ECO:0000313" key="5">
    <source>
        <dbReference type="EMBL" id="KRX05549.1"/>
    </source>
</evidence>
<keyword evidence="2" id="KW-0378">Hydrolase</keyword>
<dbReference type="InterPro" id="IPR002933">
    <property type="entry name" value="Peptidase_M20"/>
</dbReference>
<organism evidence="5 6">
    <name type="scientific">Pseudocohnilembus persalinus</name>
    <name type="common">Ciliate</name>
    <dbReference type="NCBI Taxonomy" id="266149"/>
    <lineage>
        <taxon>Eukaryota</taxon>
        <taxon>Sar</taxon>
        <taxon>Alveolata</taxon>
        <taxon>Ciliophora</taxon>
        <taxon>Intramacronucleata</taxon>
        <taxon>Oligohymenophorea</taxon>
        <taxon>Scuticociliatia</taxon>
        <taxon>Philasterida</taxon>
        <taxon>Pseudocohnilembidae</taxon>
        <taxon>Pseudocohnilembus</taxon>
    </lineage>
</organism>
<dbReference type="NCBIfam" id="TIGR01891">
    <property type="entry name" value="amidohydrolases"/>
    <property type="match status" value="1"/>
</dbReference>
<evidence type="ECO:0000256" key="1">
    <source>
        <dbReference type="ARBA" id="ARBA00006153"/>
    </source>
</evidence>
<dbReference type="InterPro" id="IPR017439">
    <property type="entry name" value="Amidohydrolase"/>
</dbReference>
<dbReference type="Pfam" id="PF07687">
    <property type="entry name" value="M20_dimer"/>
    <property type="match status" value="1"/>
</dbReference>
<evidence type="ECO:0000256" key="3">
    <source>
        <dbReference type="PIRSR" id="PIRSR005962-1"/>
    </source>
</evidence>
<evidence type="ECO:0000259" key="4">
    <source>
        <dbReference type="Pfam" id="PF07687"/>
    </source>
</evidence>
<keyword evidence="3" id="KW-0479">Metal-binding</keyword>
<dbReference type="Pfam" id="PF01546">
    <property type="entry name" value="Peptidase_M20"/>
    <property type="match status" value="1"/>
</dbReference>
<dbReference type="SUPFAM" id="SSF55031">
    <property type="entry name" value="Bacterial exopeptidase dimerisation domain"/>
    <property type="match status" value="1"/>
</dbReference>
<feature type="binding site" evidence="3">
    <location>
        <position position="146"/>
    </location>
    <ligand>
        <name>Mn(2+)</name>
        <dbReference type="ChEBI" id="CHEBI:29035"/>
        <label>2</label>
    </ligand>
</feature>
<dbReference type="GO" id="GO:0046872">
    <property type="term" value="F:metal ion binding"/>
    <property type="evidence" value="ECO:0007669"/>
    <property type="project" value="UniProtKB-KW"/>
</dbReference>
<reference evidence="5 6" key="1">
    <citation type="journal article" date="2015" name="Sci. Rep.">
        <title>Genome of the facultative scuticociliatosis pathogen Pseudocohnilembus persalinus provides insight into its virulence through horizontal gene transfer.</title>
        <authorList>
            <person name="Xiong J."/>
            <person name="Wang G."/>
            <person name="Cheng J."/>
            <person name="Tian M."/>
            <person name="Pan X."/>
            <person name="Warren A."/>
            <person name="Jiang C."/>
            <person name="Yuan D."/>
            <person name="Miao W."/>
        </authorList>
    </citation>
    <scope>NUCLEOTIDE SEQUENCE [LARGE SCALE GENOMIC DNA]</scope>
    <source>
        <strain evidence="5">36N120E</strain>
    </source>
</reference>
<comment type="cofactor">
    <cofactor evidence="3">
        <name>Mn(2+)</name>
        <dbReference type="ChEBI" id="CHEBI:29035"/>
    </cofactor>
    <text evidence="3">The Mn(2+) ion enhances activity.</text>
</comment>
<dbReference type="PANTHER" id="PTHR11014:SF63">
    <property type="entry name" value="METALLOPEPTIDASE, PUTATIVE (AFU_ORTHOLOGUE AFUA_6G09600)-RELATED"/>
    <property type="match status" value="1"/>
</dbReference>
<evidence type="ECO:0000256" key="2">
    <source>
        <dbReference type="ARBA" id="ARBA00022801"/>
    </source>
</evidence>
<dbReference type="EMBL" id="LDAU01000106">
    <property type="protein sequence ID" value="KRX05549.1"/>
    <property type="molecule type" value="Genomic_DNA"/>
</dbReference>
<evidence type="ECO:0000313" key="6">
    <source>
        <dbReference type="Proteomes" id="UP000054937"/>
    </source>
</evidence>
<accession>A0A0V0QTQ5</accession>
<dbReference type="PANTHER" id="PTHR11014">
    <property type="entry name" value="PEPTIDASE M20 FAMILY MEMBER"/>
    <property type="match status" value="1"/>
</dbReference>
<dbReference type="GO" id="GO:0016787">
    <property type="term" value="F:hydrolase activity"/>
    <property type="evidence" value="ECO:0007669"/>
    <property type="project" value="UniProtKB-KW"/>
</dbReference>
<dbReference type="Gene3D" id="3.40.630.10">
    <property type="entry name" value="Zn peptidases"/>
    <property type="match status" value="1"/>
</dbReference>
<dbReference type="Proteomes" id="UP000054937">
    <property type="component" value="Unassembled WGS sequence"/>
</dbReference>